<comment type="caution">
    <text evidence="4">The sequence shown here is derived from an EMBL/GenBank/DDBJ whole genome shotgun (WGS) entry which is preliminary data.</text>
</comment>
<accession>A0ABS1LHY4</accession>
<dbReference type="InterPro" id="IPR012338">
    <property type="entry name" value="Beta-lactam/transpept-like"/>
</dbReference>
<dbReference type="RefSeq" id="WP_201845648.1">
    <property type="nucleotide sequence ID" value="NZ_JABBYC010000006.1"/>
</dbReference>
<dbReference type="Pfam" id="PF00144">
    <property type="entry name" value="Beta-lactamase"/>
    <property type="match status" value="1"/>
</dbReference>
<protein>
    <submittedName>
        <fullName evidence="4">Beta-lactamase family protein</fullName>
    </submittedName>
</protein>
<dbReference type="EMBL" id="JABBYC010000006">
    <property type="protein sequence ID" value="MBL0885802.1"/>
    <property type="molecule type" value="Genomic_DNA"/>
</dbReference>
<keyword evidence="5" id="KW-1185">Reference proteome</keyword>
<gene>
    <name evidence="4" type="ORF">HGK34_05855</name>
</gene>
<dbReference type="PANTHER" id="PTHR46825">
    <property type="entry name" value="D-ALANYL-D-ALANINE-CARBOXYPEPTIDASE/ENDOPEPTIDASE AMPH"/>
    <property type="match status" value="1"/>
</dbReference>
<dbReference type="InterPro" id="IPR001466">
    <property type="entry name" value="Beta-lactam-related"/>
</dbReference>
<evidence type="ECO:0000259" key="3">
    <source>
        <dbReference type="Pfam" id="PF24491"/>
    </source>
</evidence>
<evidence type="ECO:0000313" key="4">
    <source>
        <dbReference type="EMBL" id="MBL0885802.1"/>
    </source>
</evidence>
<evidence type="ECO:0000313" key="5">
    <source>
        <dbReference type="Proteomes" id="UP000675409"/>
    </source>
</evidence>
<reference evidence="4 5" key="1">
    <citation type="journal article" date="2021" name="Arch. Microbiol.">
        <title>Myceligenerans indicum sp. nov., an actinobacterium isolated from mangrove sediment of Sundarbans, India.</title>
        <authorList>
            <person name="Asha K."/>
            <person name="Bhadury P."/>
        </authorList>
    </citation>
    <scope>NUCLEOTIDE SEQUENCE [LARGE SCALE GENOMIC DNA]</scope>
    <source>
        <strain evidence="4 5">I2</strain>
    </source>
</reference>
<dbReference type="InterPro" id="IPR056008">
    <property type="entry name" value="DUF7586"/>
</dbReference>
<proteinExistence type="predicted"/>
<feature type="region of interest" description="Disordered" evidence="1">
    <location>
        <begin position="45"/>
        <end position="69"/>
    </location>
</feature>
<dbReference type="Pfam" id="PF24491">
    <property type="entry name" value="DUF7586"/>
    <property type="match status" value="1"/>
</dbReference>
<dbReference type="Proteomes" id="UP000675409">
    <property type="component" value="Unassembled WGS sequence"/>
</dbReference>
<organism evidence="4 5">
    <name type="scientific">Myceligenerans indicum</name>
    <dbReference type="NCBI Taxonomy" id="2593663"/>
    <lineage>
        <taxon>Bacteria</taxon>
        <taxon>Bacillati</taxon>
        <taxon>Actinomycetota</taxon>
        <taxon>Actinomycetes</taxon>
        <taxon>Micrococcales</taxon>
        <taxon>Promicromonosporaceae</taxon>
        <taxon>Myceligenerans</taxon>
    </lineage>
</organism>
<dbReference type="InterPro" id="IPR050491">
    <property type="entry name" value="AmpC-like"/>
</dbReference>
<dbReference type="PANTHER" id="PTHR46825:SF7">
    <property type="entry name" value="D-ALANYL-D-ALANINE CARBOXYPEPTIDASE"/>
    <property type="match status" value="1"/>
</dbReference>
<dbReference type="Gene3D" id="3.40.710.10">
    <property type="entry name" value="DD-peptidase/beta-lactamase superfamily"/>
    <property type="match status" value="1"/>
</dbReference>
<feature type="domain" description="DUF7586" evidence="3">
    <location>
        <begin position="380"/>
        <end position="459"/>
    </location>
</feature>
<sequence>MNDLAPALDELLDRARRHSRVPALAAAAGRGGELVWEGAVGSASLPAGPHAGEPADADGAPGEPATPGHAFRIGSITKPMVAVAVLRLVEEGRVALPDPIGTHVPDAPAGDATVRQFLTHTSGLPAEPPGPWWERAGHGPWEDLVASAPQPLWDPGDRYHYSNTGFAVLGRLVEVHRGRAWDEVLRQELWTPLGMTATGRAPAGPAVTGYAVHPHAGLVHDEPVAAYGALGPAGEVWSTAADLVRFGMWLTGRGPDVAADGLVLSRELRELMAVPRVVADDAGPGGGPWETSHGLGVRVRQDGDVRTVGHGGSVPGFTADLRADPVSGDVVAVCGSSTAGFGGGGPFLRVMRDEPGHVGRPVGEGPPGHGASQDRGEVPLDVLGTWYWGPAPFTVSLEGPGRLVLRSADEGGRGTAFTRPGGGPWTGVDGGYWLGERLVPVERDGTVVALDVGTFCFTRMPYDPDADLPGGAGGWRPAPLE</sequence>
<evidence type="ECO:0000259" key="2">
    <source>
        <dbReference type="Pfam" id="PF00144"/>
    </source>
</evidence>
<name>A0ABS1LHY4_9MICO</name>
<dbReference type="SUPFAM" id="SSF56601">
    <property type="entry name" value="beta-lactamase/transpeptidase-like"/>
    <property type="match status" value="1"/>
</dbReference>
<evidence type="ECO:0000256" key="1">
    <source>
        <dbReference type="SAM" id="MobiDB-lite"/>
    </source>
</evidence>
<feature type="compositionally biased region" description="Low complexity" evidence="1">
    <location>
        <begin position="46"/>
        <end position="68"/>
    </location>
</feature>
<feature type="domain" description="Beta-lactamase-related" evidence="2">
    <location>
        <begin position="9"/>
        <end position="333"/>
    </location>
</feature>